<name>A0A3B7M1I0_9GAMM</name>
<evidence type="ECO:0000313" key="2">
    <source>
        <dbReference type="EMBL" id="AXY56433.1"/>
    </source>
</evidence>
<keyword evidence="1" id="KW-0732">Signal</keyword>
<dbReference type="EMBL" id="CP032134">
    <property type="protein sequence ID" value="AXY56433.1"/>
    <property type="molecule type" value="Genomic_DNA"/>
</dbReference>
<accession>A0A3B7M1I0</accession>
<dbReference type="Proteomes" id="UP000263753">
    <property type="component" value="Chromosome"/>
</dbReference>
<proteinExistence type="predicted"/>
<organism evidence="2 3">
    <name type="scientific">Acinetobacter chinensis</name>
    <dbReference type="NCBI Taxonomy" id="2004650"/>
    <lineage>
        <taxon>Bacteria</taxon>
        <taxon>Pseudomonadati</taxon>
        <taxon>Pseudomonadota</taxon>
        <taxon>Gammaproteobacteria</taxon>
        <taxon>Moraxellales</taxon>
        <taxon>Moraxellaceae</taxon>
        <taxon>Acinetobacter</taxon>
    </lineage>
</organism>
<evidence type="ECO:0000256" key="1">
    <source>
        <dbReference type="SAM" id="SignalP"/>
    </source>
</evidence>
<protein>
    <recommendedName>
        <fullName evidence="4">DUF1311 domain-containing protein</fullName>
    </recommendedName>
</protein>
<sequence length="151" mass="16960">MKAILSGCLLTAFSLNAVADSSYEQYKVQVRNQLVECLEDPENNKFSAAYNACLLKAADDFIGKADIEYKLAYKKANEYEKDNLIKNRKIYVNVFKACENFQNLSFDGFGNEAACKITVAKKYLGSLTNSAASLPDDWTIANRVDKYFIGY</sequence>
<evidence type="ECO:0008006" key="4">
    <source>
        <dbReference type="Google" id="ProtNLM"/>
    </source>
</evidence>
<dbReference type="AlphaFoldDB" id="A0A3B7M1I0"/>
<feature type="chain" id="PRO_5017672108" description="DUF1311 domain-containing protein" evidence="1">
    <location>
        <begin position="20"/>
        <end position="151"/>
    </location>
</feature>
<gene>
    <name evidence="2" type="ORF">CDG60_07525</name>
</gene>
<feature type="signal peptide" evidence="1">
    <location>
        <begin position="1"/>
        <end position="19"/>
    </location>
</feature>
<reference evidence="3" key="1">
    <citation type="submission" date="2018-09" db="EMBL/GenBank/DDBJ databases">
        <title>The complete genome of Acinetobacter sp. strain WCHAc010005.</title>
        <authorList>
            <person name="Hu Y."/>
            <person name="Long H."/>
            <person name="Feng Y."/>
            <person name="Zong Z."/>
        </authorList>
    </citation>
    <scope>NUCLEOTIDE SEQUENCE [LARGE SCALE GENOMIC DNA]</scope>
    <source>
        <strain evidence="3">WCHAc010005</strain>
    </source>
</reference>
<evidence type="ECO:0000313" key="3">
    <source>
        <dbReference type="Proteomes" id="UP000263753"/>
    </source>
</evidence>
<dbReference type="KEGG" id="achi:CDG60_07525"/>